<name>A0A9W8RQ69_9HYPO</name>
<comment type="caution">
    <text evidence="1">The sequence shown here is derived from an EMBL/GenBank/DDBJ whole genome shotgun (WGS) entry which is preliminary data.</text>
</comment>
<dbReference type="Proteomes" id="UP001152049">
    <property type="component" value="Unassembled WGS sequence"/>
</dbReference>
<protein>
    <submittedName>
        <fullName evidence="1">Uncharacterized protein</fullName>
    </submittedName>
</protein>
<proteinExistence type="predicted"/>
<gene>
    <name evidence="1" type="ORF">NW762_012561</name>
</gene>
<reference evidence="1" key="1">
    <citation type="submission" date="2022-09" db="EMBL/GenBank/DDBJ databases">
        <title>Fusarium specimens isolated from Avocado Roots.</title>
        <authorList>
            <person name="Stajich J."/>
            <person name="Roper C."/>
            <person name="Heimlech-Rivalta G."/>
        </authorList>
    </citation>
    <scope>NUCLEOTIDE SEQUENCE</scope>
    <source>
        <strain evidence="1">CF00136</strain>
    </source>
</reference>
<sequence>MKLKEGNPTAEKHQQLLEAINALLEEAHRCPTPGCKYDNVSMGEHCGVCQQVLRNSVFFKKEELVVEMLNLFFEYAEQPKVSESILEDPSRVVALVEAAQKRDPGALWILCIPKWMIDSFDLEKVLDESLEEAKS</sequence>
<evidence type="ECO:0000313" key="2">
    <source>
        <dbReference type="Proteomes" id="UP001152049"/>
    </source>
</evidence>
<dbReference type="EMBL" id="JAOQAZ010000035">
    <property type="protein sequence ID" value="KAJ4248723.1"/>
    <property type="molecule type" value="Genomic_DNA"/>
</dbReference>
<accession>A0A9W8RQ69</accession>
<keyword evidence="2" id="KW-1185">Reference proteome</keyword>
<dbReference type="AlphaFoldDB" id="A0A9W8RQ69"/>
<evidence type="ECO:0000313" key="1">
    <source>
        <dbReference type="EMBL" id="KAJ4248723.1"/>
    </source>
</evidence>
<organism evidence="1 2">
    <name type="scientific">Fusarium torreyae</name>
    <dbReference type="NCBI Taxonomy" id="1237075"/>
    <lineage>
        <taxon>Eukaryota</taxon>
        <taxon>Fungi</taxon>
        <taxon>Dikarya</taxon>
        <taxon>Ascomycota</taxon>
        <taxon>Pezizomycotina</taxon>
        <taxon>Sordariomycetes</taxon>
        <taxon>Hypocreomycetidae</taxon>
        <taxon>Hypocreales</taxon>
        <taxon>Nectriaceae</taxon>
        <taxon>Fusarium</taxon>
    </lineage>
</organism>